<sequence length="491" mass="54757">MDFATTMDALSWEFYNRFFNVLVDYGIVYLPLLIFLYQNWLSEKILGIDANQTIVAMSVKRMLVSVTLFFFLFYLAFSPIVPLSMVNNQKAQNPIPAYDSDFNRNLKKAGDKFLAHDIEIKLPFLWAGMEIFTHTVTTAFLNSLPKTAGDIRGEMATVIKHSDIKESDTARQYNNFYNRCYSQAKGKLSIIKKEEKWWTGRVAGANWVGSGFFLHTEGFYKPCLPGNACYKKAPSTPDGFYYSEGLSCQSAWGDNNSGLKEKLLKEFHIKKKGGAFSVDILLKNRLRNKVSMVRQTQESGGWFEGSWFSFNTITTIAKDVLAIIGAWIAEFFLEITTTVIIAFLPLGQAIALAFFVILLPVAMIVSALRVEVFISFLVYYFTISFLTVIWAIVAFIDNNIMNILSGNTGTGVGSGVAETASQIVTHTTLTGSLISIATTFLYYQATKKWLNLMAMAGAQGAEEASSAMDEMGNTGKEVGDTMNSAKKRLTK</sequence>
<proteinExistence type="predicted"/>
<evidence type="ECO:0000313" key="1">
    <source>
        <dbReference type="EMBL" id="CAB5498492.1"/>
    </source>
</evidence>
<accession>A0ACA8ZSB5</accession>
<dbReference type="Proteomes" id="UP000635628">
    <property type="component" value="Unassembled WGS sequence"/>
</dbReference>
<dbReference type="EMBL" id="CAESAP020000137">
    <property type="protein sequence ID" value="CAB5498492.1"/>
    <property type="molecule type" value="Genomic_DNA"/>
</dbReference>
<organism evidence="1 2">
    <name type="scientific">Bathymodiolus azoricus thioautotrophic gill symbiont</name>
    <dbReference type="NCBI Taxonomy" id="235205"/>
    <lineage>
        <taxon>Bacteria</taxon>
        <taxon>Pseudomonadati</taxon>
        <taxon>Pseudomonadota</taxon>
        <taxon>Gammaproteobacteria</taxon>
        <taxon>sulfur-oxidizing symbionts</taxon>
    </lineage>
</organism>
<reference evidence="1" key="1">
    <citation type="submission" date="2020-05" db="EMBL/GenBank/DDBJ databases">
        <authorList>
            <person name="Petersen J."/>
            <person name="Sayavedra L."/>
        </authorList>
    </citation>
    <scope>NUCLEOTIDE SEQUENCE</scope>
    <source>
        <strain evidence="1">B azoricus SOX Menez Gwen</strain>
    </source>
</reference>
<evidence type="ECO:0000313" key="2">
    <source>
        <dbReference type="Proteomes" id="UP000635628"/>
    </source>
</evidence>
<protein>
    <submittedName>
        <fullName evidence="1">Uncharacterized protein</fullName>
    </submittedName>
</protein>
<comment type="caution">
    <text evidence="1">The sequence shown here is derived from an EMBL/GenBank/DDBJ whole genome shotgun (WGS) entry which is preliminary data.</text>
</comment>
<gene>
    <name evidence="1" type="ORF">AZO1586R_773</name>
</gene>
<keyword evidence="2" id="KW-1185">Reference proteome</keyword>
<name>A0ACA8ZSB5_9GAMM</name>